<reference evidence="12" key="1">
    <citation type="journal article" date="2025" name="Foods">
        <title>Unveiling the Microbial Signatures of Arabica Coffee Cherries: Insights into Ripeness Specific Diversity, Functional Traits, and Implications for Quality and Safety.</title>
        <authorList>
            <consortium name="RefSeq"/>
            <person name="Tenea G.N."/>
            <person name="Cifuentes V."/>
            <person name="Reyes P."/>
            <person name="Cevallos-Vallejos M."/>
        </authorList>
    </citation>
    <scope>NUCLEOTIDE SEQUENCE [LARGE SCALE GENOMIC DNA]</scope>
</reference>
<evidence type="ECO:0000313" key="12">
    <source>
        <dbReference type="Proteomes" id="UP001652660"/>
    </source>
</evidence>
<evidence type="ECO:0000256" key="9">
    <source>
        <dbReference type="ARBA" id="ARBA00023004"/>
    </source>
</evidence>
<comment type="cofactor">
    <cofactor evidence="1">
        <name>heme</name>
        <dbReference type="ChEBI" id="CHEBI:30413"/>
    </cofactor>
</comment>
<protein>
    <submittedName>
        <fullName evidence="13">Tabersonine 16-hydroxylase 1-like</fullName>
    </submittedName>
</protein>
<keyword evidence="12" id="KW-1185">Reference proteome</keyword>
<dbReference type="GO" id="GO:0020037">
    <property type="term" value="F:heme binding"/>
    <property type="evidence" value="ECO:0007669"/>
    <property type="project" value="InterPro"/>
</dbReference>
<dbReference type="RefSeq" id="XP_027096212.1">
    <property type="nucleotide sequence ID" value="XM_027240411.1"/>
</dbReference>
<dbReference type="PANTHER" id="PTHR47953">
    <property type="entry name" value="OS08G0105600 PROTEIN"/>
    <property type="match status" value="1"/>
</dbReference>
<comment type="subcellular location">
    <subcellularLocation>
        <location evidence="2">Membrane</location>
        <topology evidence="2">Single-pass membrane protein</topology>
    </subcellularLocation>
</comment>
<organism evidence="12 13">
    <name type="scientific">Coffea arabica</name>
    <name type="common">Arabian coffee</name>
    <dbReference type="NCBI Taxonomy" id="13443"/>
    <lineage>
        <taxon>Eukaryota</taxon>
        <taxon>Viridiplantae</taxon>
        <taxon>Streptophyta</taxon>
        <taxon>Embryophyta</taxon>
        <taxon>Tracheophyta</taxon>
        <taxon>Spermatophyta</taxon>
        <taxon>Magnoliopsida</taxon>
        <taxon>eudicotyledons</taxon>
        <taxon>Gunneridae</taxon>
        <taxon>Pentapetalae</taxon>
        <taxon>asterids</taxon>
        <taxon>lamiids</taxon>
        <taxon>Gentianales</taxon>
        <taxon>Rubiaceae</taxon>
        <taxon>Ixoroideae</taxon>
        <taxon>Gardenieae complex</taxon>
        <taxon>Bertiereae - Coffeeae clade</taxon>
        <taxon>Coffeeae</taxon>
        <taxon>Coffea</taxon>
    </lineage>
</organism>
<dbReference type="PRINTS" id="PR00463">
    <property type="entry name" value="EP450I"/>
</dbReference>
<keyword evidence="5" id="KW-0812">Transmembrane</keyword>
<dbReference type="GO" id="GO:0016020">
    <property type="term" value="C:membrane"/>
    <property type="evidence" value="ECO:0007669"/>
    <property type="project" value="UniProtKB-SubCell"/>
</dbReference>
<reference evidence="13" key="2">
    <citation type="submission" date="2025-08" db="UniProtKB">
        <authorList>
            <consortium name="RefSeq"/>
        </authorList>
    </citation>
    <scope>IDENTIFICATION</scope>
    <source>
        <tissue evidence="13">Leaves</tissue>
    </source>
</reference>
<dbReference type="GO" id="GO:0005506">
    <property type="term" value="F:iron ion binding"/>
    <property type="evidence" value="ECO:0007669"/>
    <property type="project" value="InterPro"/>
</dbReference>
<dbReference type="InterPro" id="IPR052306">
    <property type="entry name" value="CYP450_71D"/>
</dbReference>
<evidence type="ECO:0000256" key="8">
    <source>
        <dbReference type="ARBA" id="ARBA00023002"/>
    </source>
</evidence>
<proteinExistence type="inferred from homology"/>
<sequence length="222" mass="24752">MAKEIFKTRLAFKVTSYNFSDIMFSPYGKYWKELRKICNMELLSSVHSACKLSNRLEKMSITSRAAFEKRNKDTEKFIQLIDETSSLASGFSLADMYPSIKLLQKVEVGKQDGGGGREDLVDVLLNIQKSGDFERLLADANIKAVILRISLCDVNARACGSYSHTLASRVQDIFAAGSEASATAMEWAISQTIRNPKIMKRAQNEARSIFNDKGNVDESTPS</sequence>
<evidence type="ECO:0000256" key="7">
    <source>
        <dbReference type="ARBA" id="ARBA00022989"/>
    </source>
</evidence>
<evidence type="ECO:0000256" key="4">
    <source>
        <dbReference type="ARBA" id="ARBA00022617"/>
    </source>
</evidence>
<keyword evidence="8" id="KW-0560">Oxidoreductase</keyword>
<keyword evidence="11" id="KW-0472">Membrane</keyword>
<evidence type="ECO:0000256" key="10">
    <source>
        <dbReference type="ARBA" id="ARBA00023033"/>
    </source>
</evidence>
<dbReference type="OrthoDB" id="1470350at2759"/>
<dbReference type="SUPFAM" id="SSF48264">
    <property type="entry name" value="Cytochrome P450"/>
    <property type="match status" value="1"/>
</dbReference>
<dbReference type="InterPro" id="IPR002401">
    <property type="entry name" value="Cyt_P450_E_grp-I"/>
</dbReference>
<keyword evidence="9" id="KW-0408">Iron</keyword>
<dbReference type="Proteomes" id="UP001652660">
    <property type="component" value="Chromosome 11c"/>
</dbReference>
<keyword evidence="10" id="KW-0503">Monooxygenase</keyword>
<dbReference type="InterPro" id="IPR001128">
    <property type="entry name" value="Cyt_P450"/>
</dbReference>
<dbReference type="GeneID" id="113716114"/>
<evidence type="ECO:0000256" key="11">
    <source>
        <dbReference type="ARBA" id="ARBA00023136"/>
    </source>
</evidence>
<name>A0A6P6V2X3_COFAR</name>
<dbReference type="AlphaFoldDB" id="A0A6P6V2X3"/>
<dbReference type="Gene3D" id="1.10.630.10">
    <property type="entry name" value="Cytochrome P450"/>
    <property type="match status" value="1"/>
</dbReference>
<dbReference type="InterPro" id="IPR036396">
    <property type="entry name" value="Cyt_P450_sf"/>
</dbReference>
<dbReference type="GO" id="GO:0016705">
    <property type="term" value="F:oxidoreductase activity, acting on paired donors, with incorporation or reduction of molecular oxygen"/>
    <property type="evidence" value="ECO:0007669"/>
    <property type="project" value="InterPro"/>
</dbReference>
<comment type="similarity">
    <text evidence="3">Belongs to the cytochrome P450 family.</text>
</comment>
<dbReference type="PANTHER" id="PTHR47953:SF19">
    <property type="entry name" value="OS06G0641600 PROTEIN"/>
    <property type="match status" value="1"/>
</dbReference>
<gene>
    <name evidence="13" type="primary">LOC113716114</name>
</gene>
<keyword evidence="7" id="KW-1133">Transmembrane helix</keyword>
<evidence type="ECO:0000256" key="5">
    <source>
        <dbReference type="ARBA" id="ARBA00022692"/>
    </source>
</evidence>
<dbReference type="GO" id="GO:0004497">
    <property type="term" value="F:monooxygenase activity"/>
    <property type="evidence" value="ECO:0007669"/>
    <property type="project" value="UniProtKB-KW"/>
</dbReference>
<dbReference type="Pfam" id="PF00067">
    <property type="entry name" value="p450"/>
    <property type="match status" value="1"/>
</dbReference>
<accession>A0A6P6V2X3</accession>
<evidence type="ECO:0000256" key="2">
    <source>
        <dbReference type="ARBA" id="ARBA00004167"/>
    </source>
</evidence>
<keyword evidence="4" id="KW-0349">Heme</keyword>
<evidence type="ECO:0000313" key="13">
    <source>
        <dbReference type="RefSeq" id="XP_027096212.1"/>
    </source>
</evidence>
<evidence type="ECO:0000256" key="6">
    <source>
        <dbReference type="ARBA" id="ARBA00022723"/>
    </source>
</evidence>
<evidence type="ECO:0000256" key="3">
    <source>
        <dbReference type="ARBA" id="ARBA00010617"/>
    </source>
</evidence>
<keyword evidence="6" id="KW-0479">Metal-binding</keyword>
<evidence type="ECO:0000256" key="1">
    <source>
        <dbReference type="ARBA" id="ARBA00001971"/>
    </source>
</evidence>